<sequence>REGEPVPVRTLERELGGGAAIVGGGTAGDAGACARDQLRQGRHEAPLLALARRRPLRCQLVSVTYFYTSHLNGNDRYLLR</sequence>
<organism evidence="1 2">
    <name type="scientific">Dichanthelium oligosanthes</name>
    <dbReference type="NCBI Taxonomy" id="888268"/>
    <lineage>
        <taxon>Eukaryota</taxon>
        <taxon>Viridiplantae</taxon>
        <taxon>Streptophyta</taxon>
        <taxon>Embryophyta</taxon>
        <taxon>Tracheophyta</taxon>
        <taxon>Spermatophyta</taxon>
        <taxon>Magnoliopsida</taxon>
        <taxon>Liliopsida</taxon>
        <taxon>Poales</taxon>
        <taxon>Poaceae</taxon>
        <taxon>PACMAD clade</taxon>
        <taxon>Panicoideae</taxon>
        <taxon>Panicodae</taxon>
        <taxon>Paniceae</taxon>
        <taxon>Dichantheliinae</taxon>
        <taxon>Dichanthelium</taxon>
    </lineage>
</organism>
<protein>
    <submittedName>
        <fullName evidence="1">Uncharacterized protein</fullName>
    </submittedName>
</protein>
<comment type="caution">
    <text evidence="1">The sequence shown here is derived from an EMBL/GenBank/DDBJ whole genome shotgun (WGS) entry which is preliminary data.</text>
</comment>
<keyword evidence="2" id="KW-1185">Reference proteome</keyword>
<dbReference type="Proteomes" id="UP000095767">
    <property type="component" value="Unassembled WGS sequence"/>
</dbReference>
<name>A0A1E5WG27_9POAL</name>
<proteinExistence type="predicted"/>
<dbReference type="EMBL" id="LWDX02009465">
    <property type="protein sequence ID" value="OEL36357.1"/>
    <property type="molecule type" value="Genomic_DNA"/>
</dbReference>
<dbReference type="AlphaFoldDB" id="A0A1E5WG27"/>
<gene>
    <name evidence="1" type="ORF">BAE44_0002624</name>
</gene>
<feature type="non-terminal residue" evidence="1">
    <location>
        <position position="1"/>
    </location>
</feature>
<reference evidence="1 2" key="1">
    <citation type="submission" date="2016-09" db="EMBL/GenBank/DDBJ databases">
        <title>The draft genome of Dichanthelium oligosanthes: A C3 panicoid grass species.</title>
        <authorList>
            <person name="Studer A.J."/>
            <person name="Schnable J.C."/>
            <person name="Brutnell T.P."/>
        </authorList>
    </citation>
    <scope>NUCLEOTIDE SEQUENCE [LARGE SCALE GENOMIC DNA]</scope>
    <source>
        <strain evidence="2">cv. Kellogg 1175</strain>
        <tissue evidence="1">Leaf</tissue>
    </source>
</reference>
<evidence type="ECO:0000313" key="1">
    <source>
        <dbReference type="EMBL" id="OEL36357.1"/>
    </source>
</evidence>
<evidence type="ECO:0000313" key="2">
    <source>
        <dbReference type="Proteomes" id="UP000095767"/>
    </source>
</evidence>
<accession>A0A1E5WG27</accession>